<name>C7ZI87_FUSV7</name>
<dbReference type="Proteomes" id="UP000005206">
    <property type="component" value="Chromosome 12"/>
</dbReference>
<accession>C7ZI87</accession>
<dbReference type="InterPro" id="IPR036465">
    <property type="entry name" value="vWFA_dom_sf"/>
</dbReference>
<dbReference type="GeneID" id="9674344"/>
<organism evidence="1 2">
    <name type="scientific">Fusarium vanettenii (strain ATCC MYA-4622 / CBS 123669 / FGSC 9596 / NRRL 45880 / 77-13-4)</name>
    <name type="common">Fusarium solani subsp. pisi</name>
    <dbReference type="NCBI Taxonomy" id="660122"/>
    <lineage>
        <taxon>Eukaryota</taxon>
        <taxon>Fungi</taxon>
        <taxon>Dikarya</taxon>
        <taxon>Ascomycota</taxon>
        <taxon>Pezizomycotina</taxon>
        <taxon>Sordariomycetes</taxon>
        <taxon>Hypocreomycetidae</taxon>
        <taxon>Hypocreales</taxon>
        <taxon>Nectriaceae</taxon>
        <taxon>Fusarium</taxon>
        <taxon>Fusarium solani species complex</taxon>
        <taxon>Fusarium vanettenii</taxon>
    </lineage>
</organism>
<dbReference type="InterPro" id="IPR038765">
    <property type="entry name" value="Papain-like_cys_pep_sf"/>
</dbReference>
<evidence type="ECO:0000313" key="2">
    <source>
        <dbReference type="Proteomes" id="UP000005206"/>
    </source>
</evidence>
<dbReference type="KEGG" id="nhe:NECHADRAFT_97479"/>
<dbReference type="Gene3D" id="3.40.50.410">
    <property type="entry name" value="von Willebrand factor, type A domain"/>
    <property type="match status" value="1"/>
</dbReference>
<keyword evidence="2" id="KW-1185">Reference proteome</keyword>
<gene>
    <name evidence="1" type="ORF">NECHADRAFT_97479</name>
</gene>
<evidence type="ECO:0008006" key="3">
    <source>
        <dbReference type="Google" id="ProtNLM"/>
    </source>
</evidence>
<dbReference type="Gene3D" id="3.90.70.10">
    <property type="entry name" value="Cysteine proteinases"/>
    <property type="match status" value="1"/>
</dbReference>
<dbReference type="HOGENOM" id="CLU_396367_0_0_1"/>
<sequence length="711" mass="78413">MSSPPPTRVVGCLLDVSRSMRQTLETGKGDKQAVERLQAVLSAALKLVRAEQRRETNTLVFVGVFGLNCSAGCPPVMDLCGATEALLASDNDDQHLSGHDLLIELANENNLSHVTKYIRTKLTDQEALIVHAHLRRHPERTKDFVDAIPDEEDLQSYRNVTTGGMSLVGAAATGVVLGLPGIILGGIAGGSAGAQTAEALEDHAVDNSEALRLARQMCHEWLHDYIAFVPRSVNQVVHLLERLQNPPSETRNGGEEKDGLLHILQRYLYGRTPMKEALESSLAAFREHSLVSQGGSIQQRILLLVSDGAWTDENPFSTASQLRDQAVTIATVFLTCNERLLHRTLFDKAGVNWRRGQRALFDMASRISCATHPVPVLASIGWKVPSSGECALYTTVSSMSALEEFCSLLSSARFGAADMLLDIIGRIDLDAFIDDEHIKTRRTPSDQGSSEMCYAHAIAAVTHMALLRVVDIRGWILHEDNFLVKKEGWNVRPVLEGIRARYRPLRFQEVDEDGARQAVLHRRPVLAAFWLSKNGWDCFSRHFTNKATCHSVLTPGIMAPHRRETPDSGGHAVVLTGCAPGSLTFLNSWGRQWGNYGSFSIQNSSVLEVDGLCKTRMSFYDVYWLESDLKDSEREAYGLKVDEKLRSNSSEYPSIFEMDIRCPCCLKVAPIREFNGSIRQAKCPGCHGHFLPEPGYLVQALYAQAGLGEGG</sequence>
<proteinExistence type="predicted"/>
<dbReference type="OMA" id="TCYAHAT"/>
<dbReference type="AlphaFoldDB" id="C7ZI87"/>
<reference evidence="1 2" key="1">
    <citation type="journal article" date="2009" name="PLoS Genet.">
        <title>The genome of Nectria haematococca: contribution of supernumerary chromosomes to gene expansion.</title>
        <authorList>
            <person name="Coleman J.J."/>
            <person name="Rounsley S.D."/>
            <person name="Rodriguez-Carres M."/>
            <person name="Kuo A."/>
            <person name="Wasmann C.C."/>
            <person name="Grimwood J."/>
            <person name="Schmutz J."/>
            <person name="Taga M."/>
            <person name="White G.J."/>
            <person name="Zhou S."/>
            <person name="Schwartz D.C."/>
            <person name="Freitag M."/>
            <person name="Ma L.J."/>
            <person name="Danchin E.G."/>
            <person name="Henrissat B."/>
            <person name="Coutinho P.M."/>
            <person name="Nelson D.R."/>
            <person name="Straney D."/>
            <person name="Napoli C.A."/>
            <person name="Barker B.M."/>
            <person name="Gribskov M."/>
            <person name="Rep M."/>
            <person name="Kroken S."/>
            <person name="Molnar I."/>
            <person name="Rensing C."/>
            <person name="Kennell J.C."/>
            <person name="Zamora J."/>
            <person name="Farman M.L."/>
            <person name="Selker E.U."/>
            <person name="Salamov A."/>
            <person name="Shapiro H."/>
            <person name="Pangilinan J."/>
            <person name="Lindquist E."/>
            <person name="Lamers C."/>
            <person name="Grigoriev I.V."/>
            <person name="Geiser D.M."/>
            <person name="Covert S.F."/>
            <person name="Temporini E."/>
            <person name="Vanetten H.D."/>
        </authorList>
    </citation>
    <scope>NUCLEOTIDE SEQUENCE [LARGE SCALE GENOMIC DNA]</scope>
    <source>
        <strain evidence="2">ATCC MYA-4622 / CBS 123669 / FGSC 9596 / NRRL 45880 / 77-13-4</strain>
    </source>
</reference>
<dbReference type="VEuPathDB" id="FungiDB:NECHADRAFT_97479"/>
<dbReference type="SUPFAM" id="SSF53300">
    <property type="entry name" value="vWA-like"/>
    <property type="match status" value="1"/>
</dbReference>
<dbReference type="eggNOG" id="ENOG502S5C2">
    <property type="taxonomic scope" value="Eukaryota"/>
</dbReference>
<evidence type="ECO:0000313" key="1">
    <source>
        <dbReference type="EMBL" id="EEU36163.1"/>
    </source>
</evidence>
<dbReference type="InParanoid" id="C7ZI87"/>
<dbReference type="SUPFAM" id="SSF54001">
    <property type="entry name" value="Cysteine proteinases"/>
    <property type="match status" value="1"/>
</dbReference>
<dbReference type="OrthoDB" id="3789175at2759"/>
<dbReference type="RefSeq" id="XP_003041876.1">
    <property type="nucleotide sequence ID" value="XM_003041830.1"/>
</dbReference>
<protein>
    <recommendedName>
        <fullName evidence="3">VWFA domain-containing protein</fullName>
    </recommendedName>
</protein>
<dbReference type="EMBL" id="GG698930">
    <property type="protein sequence ID" value="EEU36163.1"/>
    <property type="molecule type" value="Genomic_DNA"/>
</dbReference>